<dbReference type="AlphaFoldDB" id="A0A0R3M925"/>
<accession>A0A0R3M925</accession>
<dbReference type="InterPro" id="IPR054612">
    <property type="entry name" value="Phage_capsid-like_C"/>
</dbReference>
<protein>
    <recommendedName>
        <fullName evidence="2">Phage capsid-like C-terminal domain-containing protein</fullName>
    </recommendedName>
</protein>
<name>A0A0R3M925_9BRAD</name>
<dbReference type="RefSeq" id="WP_057833786.1">
    <property type="nucleotide sequence ID" value="NZ_LLXZ01000012.1"/>
</dbReference>
<dbReference type="EMBL" id="LLXZ01000012">
    <property type="protein sequence ID" value="KRR14591.1"/>
    <property type="molecule type" value="Genomic_DNA"/>
</dbReference>
<dbReference type="STRING" id="280332.CQ12_10690"/>
<dbReference type="Proteomes" id="UP000050863">
    <property type="component" value="Unassembled WGS sequence"/>
</dbReference>
<evidence type="ECO:0000259" key="2">
    <source>
        <dbReference type="Pfam" id="PF05065"/>
    </source>
</evidence>
<dbReference type="NCBIfam" id="TIGR01554">
    <property type="entry name" value="major_cap_HK97"/>
    <property type="match status" value="1"/>
</dbReference>
<sequence>MSLELIELLKEVRATRDNFGDADSHRNARIDQLEATINDFARRIGRPGYNGEGGFVDERRRSSDYLRLRHLLKAGSSAPRIDFAPEEIDSAAIARRAFGSYLRSGDFQRMPEVERKSLSEFTMGNIGLLVPPEVSDRILSCLADPGDLTGVVDNMTISSSAVQFLIDNFDGEELFGWACQETCAFNQPGADIAKGLSQLELRPEELRGLICASRSFLEDAAVDIEGWIARKGQQGVRRIASRAIAVGSGVGMPMGILNPNAGIPVCETSALTPAGQFTWQDLVGLLFEVPVEYHSNGVWLMNQRTLGQAFSMSDAAGRPILIQDLQNPLRWMLLGHPVIVSNFFPDVIPGATPVAFGNWKETYLLVNRRALTMLPDPYSAGWCVLYRLFARLGGGIICPTAARLLRIK</sequence>
<feature type="domain" description="Phage capsid-like C-terminal" evidence="2">
    <location>
        <begin position="127"/>
        <end position="405"/>
    </location>
</feature>
<proteinExistence type="predicted"/>
<dbReference type="InterPro" id="IPR024455">
    <property type="entry name" value="Phage_capsid"/>
</dbReference>
<dbReference type="Pfam" id="PF05065">
    <property type="entry name" value="Phage_capsid"/>
    <property type="match status" value="1"/>
</dbReference>
<gene>
    <name evidence="3" type="ORF">CQ12_10690</name>
</gene>
<comment type="caution">
    <text evidence="3">The sequence shown here is derived from an EMBL/GenBank/DDBJ whole genome shotgun (WGS) entry which is preliminary data.</text>
</comment>
<keyword evidence="4" id="KW-1185">Reference proteome</keyword>
<evidence type="ECO:0000313" key="4">
    <source>
        <dbReference type="Proteomes" id="UP000050863"/>
    </source>
</evidence>
<organism evidence="3 4">
    <name type="scientific">Bradyrhizobium jicamae</name>
    <dbReference type="NCBI Taxonomy" id="280332"/>
    <lineage>
        <taxon>Bacteria</taxon>
        <taxon>Pseudomonadati</taxon>
        <taxon>Pseudomonadota</taxon>
        <taxon>Alphaproteobacteria</taxon>
        <taxon>Hyphomicrobiales</taxon>
        <taxon>Nitrobacteraceae</taxon>
        <taxon>Bradyrhizobium</taxon>
    </lineage>
</organism>
<evidence type="ECO:0000313" key="3">
    <source>
        <dbReference type="EMBL" id="KRR14591.1"/>
    </source>
</evidence>
<evidence type="ECO:0000256" key="1">
    <source>
        <dbReference type="ARBA" id="ARBA00004328"/>
    </source>
</evidence>
<dbReference type="SUPFAM" id="SSF56563">
    <property type="entry name" value="Major capsid protein gp5"/>
    <property type="match status" value="1"/>
</dbReference>
<comment type="subcellular location">
    <subcellularLocation>
        <location evidence="1">Virion</location>
    </subcellularLocation>
</comment>
<reference evidence="3 4" key="1">
    <citation type="submission" date="2014-03" db="EMBL/GenBank/DDBJ databases">
        <title>Bradyrhizobium valentinum sp. nov., isolated from effective nodules of Lupinus mariae-josephae, a lupine endemic of basic-lime soils in Eastern Spain.</title>
        <authorList>
            <person name="Duran D."/>
            <person name="Rey L."/>
            <person name="Navarro A."/>
            <person name="Busquets A."/>
            <person name="Imperial J."/>
            <person name="Ruiz-Argueso T."/>
        </authorList>
    </citation>
    <scope>NUCLEOTIDE SEQUENCE [LARGE SCALE GENOMIC DNA]</scope>
    <source>
        <strain evidence="3 4">PAC68</strain>
    </source>
</reference>